<proteinExistence type="predicted"/>
<reference evidence="1 2" key="1">
    <citation type="journal article" date="2003" name="Nature">
        <title>The genome of a motile marine Synechococcus.</title>
        <authorList>
            <person name="Palenik B."/>
            <person name="Brahamsha B."/>
            <person name="Larimer F."/>
            <person name="Land M."/>
            <person name="Hauser L."/>
            <person name="Chain P."/>
            <person name="Lamerdin J."/>
            <person name="Regala W."/>
            <person name="Allen E.A."/>
            <person name="McCarren J."/>
            <person name="Paulsen I."/>
            <person name="Dufresne A."/>
            <person name="Partensky F."/>
            <person name="Webb E."/>
            <person name="Waterbury J."/>
        </authorList>
    </citation>
    <scope>NUCLEOTIDE SEQUENCE [LARGE SCALE GENOMIC DNA]</scope>
    <source>
        <strain evidence="1 2">WH8102</strain>
    </source>
</reference>
<dbReference type="KEGG" id="syw:SYNW0781"/>
<evidence type="ECO:0008006" key="3">
    <source>
        <dbReference type="Google" id="ProtNLM"/>
    </source>
</evidence>
<protein>
    <recommendedName>
        <fullName evidence="3">YqeG family HAD IIIA-type phosphatase</fullName>
    </recommendedName>
</protein>
<keyword evidence="2" id="KW-1185">Reference proteome</keyword>
<dbReference type="HOGENOM" id="CLU_056221_4_0_3"/>
<dbReference type="AlphaFoldDB" id="Q7U843"/>
<dbReference type="EMBL" id="BX569691">
    <property type="protein sequence ID" value="CAE07296.1"/>
    <property type="molecule type" value="Genomic_DNA"/>
</dbReference>
<name>Q7U843_PARMW</name>
<dbReference type="STRING" id="84588.SYNW0781"/>
<dbReference type="Proteomes" id="UP000001422">
    <property type="component" value="Chromosome"/>
</dbReference>
<sequence>MAGVIAQHRLQPSWDPGLTIAHLSLPHLLSRGLSAAVLDVDRTLLPGRDVTLPEPVLVWLTDAKRRLKLHLFSNNPSHARIAAVADQLGVSFTCGARKPRRGALRRVIDELDLPPERIAMIGDRLFTDVWCGNRLGLYTVLVQPISQNGQPCRHDRVQRLERRLAAWMGAPTA</sequence>
<dbReference type="RefSeq" id="WP_011127646.1">
    <property type="nucleotide sequence ID" value="NC_005070.1"/>
</dbReference>
<dbReference type="eggNOG" id="COG2179">
    <property type="taxonomic scope" value="Bacteria"/>
</dbReference>
<dbReference type="InterPro" id="IPR036412">
    <property type="entry name" value="HAD-like_sf"/>
</dbReference>
<dbReference type="CDD" id="cd16416">
    <property type="entry name" value="HAD_BsYqeG-like"/>
    <property type="match status" value="1"/>
</dbReference>
<dbReference type="Pfam" id="PF13242">
    <property type="entry name" value="Hydrolase_like"/>
    <property type="match status" value="1"/>
</dbReference>
<organism evidence="1 2">
    <name type="scientific">Parasynechococcus marenigrum (strain WH8102)</name>
    <dbReference type="NCBI Taxonomy" id="84588"/>
    <lineage>
        <taxon>Bacteria</taxon>
        <taxon>Bacillati</taxon>
        <taxon>Cyanobacteriota</taxon>
        <taxon>Cyanophyceae</taxon>
        <taxon>Synechococcales</taxon>
        <taxon>Prochlorococcaceae</taxon>
        <taxon>Parasynechococcus</taxon>
        <taxon>Parasynechococcus marenigrum</taxon>
    </lineage>
</organism>
<dbReference type="InterPro" id="IPR023214">
    <property type="entry name" value="HAD_sf"/>
</dbReference>
<evidence type="ECO:0000313" key="1">
    <source>
        <dbReference type="EMBL" id="CAE07296.1"/>
    </source>
</evidence>
<gene>
    <name evidence="1" type="ordered locus">SYNW0781</name>
</gene>
<dbReference type="GO" id="GO:0008962">
    <property type="term" value="F:phosphatidylglycerophosphatase activity"/>
    <property type="evidence" value="ECO:0007669"/>
    <property type="project" value="InterPro"/>
</dbReference>
<dbReference type="SUPFAM" id="SSF56784">
    <property type="entry name" value="HAD-like"/>
    <property type="match status" value="1"/>
</dbReference>
<accession>Q7U843</accession>
<dbReference type="InterPro" id="IPR010021">
    <property type="entry name" value="PGPP1/Gep4"/>
</dbReference>
<evidence type="ECO:0000313" key="2">
    <source>
        <dbReference type="Proteomes" id="UP000001422"/>
    </source>
</evidence>
<dbReference type="NCBIfam" id="TIGR01668">
    <property type="entry name" value="YqeG_hyp_ppase"/>
    <property type="match status" value="1"/>
</dbReference>
<dbReference type="Gene3D" id="3.40.50.1000">
    <property type="entry name" value="HAD superfamily/HAD-like"/>
    <property type="match status" value="1"/>
</dbReference>